<organism evidence="3 4">
    <name type="scientific">Schizopora paradoxa</name>
    <dbReference type="NCBI Taxonomy" id="27342"/>
    <lineage>
        <taxon>Eukaryota</taxon>
        <taxon>Fungi</taxon>
        <taxon>Dikarya</taxon>
        <taxon>Basidiomycota</taxon>
        <taxon>Agaricomycotina</taxon>
        <taxon>Agaricomycetes</taxon>
        <taxon>Hymenochaetales</taxon>
        <taxon>Schizoporaceae</taxon>
        <taxon>Schizopora</taxon>
    </lineage>
</organism>
<dbReference type="InterPro" id="IPR036812">
    <property type="entry name" value="NAD(P)_OxRdtase_dom_sf"/>
</dbReference>
<evidence type="ECO:0000313" key="3">
    <source>
        <dbReference type="EMBL" id="KLO11616.1"/>
    </source>
</evidence>
<dbReference type="Pfam" id="PF00248">
    <property type="entry name" value="Aldo_ket_red"/>
    <property type="match status" value="1"/>
</dbReference>
<dbReference type="OrthoDB" id="37537at2759"/>
<evidence type="ECO:0000313" key="4">
    <source>
        <dbReference type="Proteomes" id="UP000053477"/>
    </source>
</evidence>
<dbReference type="PANTHER" id="PTHR43625:SF40">
    <property type="entry name" value="ALDO-KETO REDUCTASE YAKC [NADP(+)]"/>
    <property type="match status" value="1"/>
</dbReference>
<dbReference type="GO" id="GO:0016491">
    <property type="term" value="F:oxidoreductase activity"/>
    <property type="evidence" value="ECO:0007669"/>
    <property type="project" value="UniProtKB-KW"/>
</dbReference>
<evidence type="ECO:0000259" key="2">
    <source>
        <dbReference type="Pfam" id="PF00248"/>
    </source>
</evidence>
<dbReference type="AlphaFoldDB" id="A0A0H2S3T9"/>
<proteinExistence type="predicted"/>
<feature type="domain" description="NADP-dependent oxidoreductase" evidence="2">
    <location>
        <begin position="20"/>
        <end position="325"/>
    </location>
</feature>
<reference evidence="3 4" key="1">
    <citation type="submission" date="2015-04" db="EMBL/GenBank/DDBJ databases">
        <title>Complete genome sequence of Schizopora paradoxa KUC8140, a cosmopolitan wood degrader in East Asia.</title>
        <authorList>
            <consortium name="DOE Joint Genome Institute"/>
            <person name="Min B."/>
            <person name="Park H."/>
            <person name="Jang Y."/>
            <person name="Kim J.-J."/>
            <person name="Kim K.H."/>
            <person name="Pangilinan J."/>
            <person name="Lipzen A."/>
            <person name="Riley R."/>
            <person name="Grigoriev I.V."/>
            <person name="Spatafora J.W."/>
            <person name="Choi I.-G."/>
        </authorList>
    </citation>
    <scope>NUCLEOTIDE SEQUENCE [LARGE SCALE GENOMIC DNA]</scope>
    <source>
        <strain evidence="3 4">KUC8140</strain>
    </source>
</reference>
<dbReference type="PANTHER" id="PTHR43625">
    <property type="entry name" value="AFLATOXIN B1 ALDEHYDE REDUCTASE"/>
    <property type="match status" value="1"/>
</dbReference>
<dbReference type="InterPro" id="IPR023210">
    <property type="entry name" value="NADP_OxRdtase_dom"/>
</dbReference>
<dbReference type="GO" id="GO:0005737">
    <property type="term" value="C:cytoplasm"/>
    <property type="evidence" value="ECO:0007669"/>
    <property type="project" value="TreeGrafter"/>
</dbReference>
<sequence length="356" mass="39443">MSLPQLPKRQLGTNGPFVSAIGLGTMGIGAFYGKTDNEAAYEALTYSADCGMTFWDCADIYGTTERTLGEWFTKTGRRSDIFLATKFGGYDPEGKYKGGKGPVSAPSYVKSAVLRSLKELKTDYIDLYYQHRVDPDVPIEAVLEALRPFVESGRIKWLGLSECSVDTLKRARGVKGLGEKVIAVQMEFSPFELGIEKDGFAEEAEKLGVAIVAYSPLGRGMVSGRYRSRADFDADDFRLAMPRFFEENFDKNVVLADKIKTIADKYQNLKATPSNLSLAWILAEHPKFVPIPGCRTKERVEENAQGAFIAQHLTPNDVQEIRDLVEAADVHGERYPPSFMATCEGNCVPLSEWKGE</sequence>
<gene>
    <name evidence="3" type="ORF">SCHPADRAFT_463788</name>
</gene>
<keyword evidence="1" id="KW-0560">Oxidoreductase</keyword>
<dbReference type="InParanoid" id="A0A0H2S3T9"/>
<dbReference type="Gene3D" id="3.20.20.100">
    <property type="entry name" value="NADP-dependent oxidoreductase domain"/>
    <property type="match status" value="1"/>
</dbReference>
<protein>
    <submittedName>
        <fullName evidence="3">Aldo/keto reductase</fullName>
    </submittedName>
</protein>
<dbReference type="STRING" id="27342.A0A0H2S3T9"/>
<dbReference type="EMBL" id="KQ085996">
    <property type="protein sequence ID" value="KLO11616.1"/>
    <property type="molecule type" value="Genomic_DNA"/>
</dbReference>
<evidence type="ECO:0000256" key="1">
    <source>
        <dbReference type="ARBA" id="ARBA00023002"/>
    </source>
</evidence>
<accession>A0A0H2S3T9</accession>
<dbReference type="Proteomes" id="UP000053477">
    <property type="component" value="Unassembled WGS sequence"/>
</dbReference>
<dbReference type="SUPFAM" id="SSF51430">
    <property type="entry name" value="NAD(P)-linked oxidoreductase"/>
    <property type="match status" value="1"/>
</dbReference>
<dbReference type="InterPro" id="IPR050791">
    <property type="entry name" value="Aldo-Keto_reductase"/>
</dbReference>
<name>A0A0H2S3T9_9AGAM</name>
<keyword evidence="4" id="KW-1185">Reference proteome</keyword>